<protein>
    <submittedName>
        <fullName evidence="2">Uncharacterized protein</fullName>
    </submittedName>
</protein>
<accession>A0A444YWH9</accession>
<evidence type="ECO:0000256" key="1">
    <source>
        <dbReference type="SAM" id="Phobius"/>
    </source>
</evidence>
<sequence length="83" mass="9120">MNNTLILDVNIFRVVEEIKPLTQVRAAGSAKKSGFSKLPISYSITLLLLFLPISGGGYSLSRRQPASSSALRLRRSHLVFFAV</sequence>
<keyword evidence="1" id="KW-0812">Transmembrane</keyword>
<keyword evidence="1" id="KW-0472">Membrane</keyword>
<reference evidence="2 3" key="1">
    <citation type="submission" date="2019-01" db="EMBL/GenBank/DDBJ databases">
        <title>Sequencing of cultivated peanut Arachis hypogaea provides insights into genome evolution and oil improvement.</title>
        <authorList>
            <person name="Chen X."/>
        </authorList>
    </citation>
    <scope>NUCLEOTIDE SEQUENCE [LARGE SCALE GENOMIC DNA]</scope>
    <source>
        <strain evidence="3">cv. Fuhuasheng</strain>
        <tissue evidence="2">Leaves</tissue>
    </source>
</reference>
<evidence type="ECO:0000313" key="3">
    <source>
        <dbReference type="Proteomes" id="UP000289738"/>
    </source>
</evidence>
<evidence type="ECO:0000313" key="2">
    <source>
        <dbReference type="EMBL" id="RYR06291.1"/>
    </source>
</evidence>
<proteinExistence type="predicted"/>
<comment type="caution">
    <text evidence="2">The sequence shown here is derived from an EMBL/GenBank/DDBJ whole genome shotgun (WGS) entry which is preliminary data.</text>
</comment>
<gene>
    <name evidence="2" type="ORF">Ahy_B06g086045</name>
</gene>
<keyword evidence="3" id="KW-1185">Reference proteome</keyword>
<dbReference type="AlphaFoldDB" id="A0A444YWH9"/>
<keyword evidence="1" id="KW-1133">Transmembrane helix</keyword>
<dbReference type="EMBL" id="SDMP01000016">
    <property type="protein sequence ID" value="RYR06291.1"/>
    <property type="molecule type" value="Genomic_DNA"/>
</dbReference>
<dbReference type="Proteomes" id="UP000289738">
    <property type="component" value="Chromosome B06"/>
</dbReference>
<organism evidence="2 3">
    <name type="scientific">Arachis hypogaea</name>
    <name type="common">Peanut</name>
    <dbReference type="NCBI Taxonomy" id="3818"/>
    <lineage>
        <taxon>Eukaryota</taxon>
        <taxon>Viridiplantae</taxon>
        <taxon>Streptophyta</taxon>
        <taxon>Embryophyta</taxon>
        <taxon>Tracheophyta</taxon>
        <taxon>Spermatophyta</taxon>
        <taxon>Magnoliopsida</taxon>
        <taxon>eudicotyledons</taxon>
        <taxon>Gunneridae</taxon>
        <taxon>Pentapetalae</taxon>
        <taxon>rosids</taxon>
        <taxon>fabids</taxon>
        <taxon>Fabales</taxon>
        <taxon>Fabaceae</taxon>
        <taxon>Papilionoideae</taxon>
        <taxon>50 kb inversion clade</taxon>
        <taxon>dalbergioids sensu lato</taxon>
        <taxon>Dalbergieae</taxon>
        <taxon>Pterocarpus clade</taxon>
        <taxon>Arachis</taxon>
    </lineage>
</organism>
<feature type="transmembrane region" description="Helical" evidence="1">
    <location>
        <begin position="40"/>
        <end position="60"/>
    </location>
</feature>
<name>A0A444YWH9_ARAHY</name>